<dbReference type="InterPro" id="IPR050383">
    <property type="entry name" value="GlyoxalaseI/FosfomycinResist"/>
</dbReference>
<dbReference type="KEGG" id="cyn:Cyan7425_3961"/>
<dbReference type="InterPro" id="IPR004360">
    <property type="entry name" value="Glyas_Fos-R_dOase_dom"/>
</dbReference>
<dbReference type="InterPro" id="IPR029068">
    <property type="entry name" value="Glyas_Bleomycin-R_OHBP_Dase"/>
</dbReference>
<evidence type="ECO:0000313" key="2">
    <source>
        <dbReference type="EMBL" id="ACL46276.1"/>
    </source>
</evidence>
<feature type="domain" description="VOC" evidence="1">
    <location>
        <begin position="5"/>
        <end position="120"/>
    </location>
</feature>
<dbReference type="InterPro" id="IPR037523">
    <property type="entry name" value="VOC_core"/>
</dbReference>
<protein>
    <submittedName>
        <fullName evidence="2">Glyoxalase/bleomycin resistance protein/dioxygenase</fullName>
    </submittedName>
</protein>
<reference evidence="2" key="1">
    <citation type="submission" date="2009-01" db="EMBL/GenBank/DDBJ databases">
        <title>Complete sequence of chromosome Cyanothece sp. PCC 7425.</title>
        <authorList>
            <consortium name="US DOE Joint Genome Institute"/>
            <person name="Lucas S."/>
            <person name="Copeland A."/>
            <person name="Lapidus A."/>
            <person name="Glavina del Rio T."/>
            <person name="Dalin E."/>
            <person name="Tice H."/>
            <person name="Bruce D."/>
            <person name="Goodwin L."/>
            <person name="Pitluck S."/>
            <person name="Sims D."/>
            <person name="Meineke L."/>
            <person name="Brettin T."/>
            <person name="Detter J.C."/>
            <person name="Han C."/>
            <person name="Larimer F."/>
            <person name="Land M."/>
            <person name="Hauser L."/>
            <person name="Kyrpides N."/>
            <person name="Ovchinnikova G."/>
            <person name="Liberton M."/>
            <person name="Stoeckel J."/>
            <person name="Banerjee A."/>
            <person name="Singh A."/>
            <person name="Page L."/>
            <person name="Sato H."/>
            <person name="Zhao L."/>
            <person name="Sherman L."/>
            <person name="Pakrasi H."/>
            <person name="Richardson P."/>
        </authorList>
    </citation>
    <scope>NUCLEOTIDE SEQUENCE</scope>
    <source>
        <strain evidence="2">PCC 7425</strain>
    </source>
</reference>
<organism evidence="2">
    <name type="scientific">Cyanothece sp. (strain PCC 7425 / ATCC 29141)</name>
    <dbReference type="NCBI Taxonomy" id="395961"/>
    <lineage>
        <taxon>Bacteria</taxon>
        <taxon>Bacillati</taxon>
        <taxon>Cyanobacteriota</taxon>
        <taxon>Cyanophyceae</taxon>
        <taxon>Gomontiellales</taxon>
        <taxon>Cyanothecaceae</taxon>
        <taxon>Cyanothece</taxon>
    </lineage>
</organism>
<dbReference type="GO" id="GO:0051213">
    <property type="term" value="F:dioxygenase activity"/>
    <property type="evidence" value="ECO:0007669"/>
    <property type="project" value="UniProtKB-KW"/>
</dbReference>
<gene>
    <name evidence="2" type="ordered locus">Cyan7425_3961</name>
</gene>
<dbReference type="OrthoDB" id="192739at2"/>
<name>B8HUS4_CYAP4</name>
<dbReference type="STRING" id="395961.Cyan7425_3961"/>
<dbReference type="PANTHER" id="PTHR21366:SF22">
    <property type="entry name" value="VOC DOMAIN-CONTAINING PROTEIN"/>
    <property type="match status" value="1"/>
</dbReference>
<dbReference type="Gene3D" id="3.10.180.10">
    <property type="entry name" value="2,3-Dihydroxybiphenyl 1,2-Dioxygenase, domain 1"/>
    <property type="match status" value="1"/>
</dbReference>
<dbReference type="Pfam" id="PF00903">
    <property type="entry name" value="Glyoxalase"/>
    <property type="match status" value="1"/>
</dbReference>
<dbReference type="SUPFAM" id="SSF54593">
    <property type="entry name" value="Glyoxalase/Bleomycin resistance protein/Dihydroxybiphenyl dioxygenase"/>
    <property type="match status" value="1"/>
</dbReference>
<keyword evidence="2" id="KW-0223">Dioxygenase</keyword>
<dbReference type="HOGENOM" id="CLU_046006_12_4_3"/>
<dbReference type="EMBL" id="CP001344">
    <property type="protein sequence ID" value="ACL46276.1"/>
    <property type="molecule type" value="Genomic_DNA"/>
</dbReference>
<dbReference type="eggNOG" id="COG0346">
    <property type="taxonomic scope" value="Bacteria"/>
</dbReference>
<sequence length="121" mass="13333">MSIVAFLHAAIVVTDLERASHFYGEVLGLPIAERNLKFPGIWYQAGAVQLHLIADETIIDDLINADKWGRNRHLAFAVADLEEMKATLLAQGYPFQLSASGRSALFVRDPDGNIIELNQAS</sequence>
<evidence type="ECO:0000259" key="1">
    <source>
        <dbReference type="PROSITE" id="PS51819"/>
    </source>
</evidence>
<dbReference type="AlphaFoldDB" id="B8HUS4"/>
<dbReference type="PROSITE" id="PS51819">
    <property type="entry name" value="VOC"/>
    <property type="match status" value="1"/>
</dbReference>
<keyword evidence="2" id="KW-0560">Oxidoreductase</keyword>
<dbReference type="PANTHER" id="PTHR21366">
    <property type="entry name" value="GLYOXALASE FAMILY PROTEIN"/>
    <property type="match status" value="1"/>
</dbReference>
<accession>B8HUS4</accession>
<proteinExistence type="predicted"/>